<sequence>MLLISSTNLLQEQQNRVKLVVVLRWVLYQGITCCSMPPSLLDFLFYPGPGEMFLS</sequence>
<gene>
    <name evidence="1" type="ORF">Zm00014a_023896</name>
</gene>
<proteinExistence type="predicted"/>
<protein>
    <submittedName>
        <fullName evidence="1">Uncharacterized protein</fullName>
    </submittedName>
</protein>
<comment type="caution">
    <text evidence="1">The sequence shown here is derived from an EMBL/GenBank/DDBJ whole genome shotgun (WGS) entry which is preliminary data.</text>
</comment>
<reference evidence="1 2" key="1">
    <citation type="journal article" date="2018" name="Nat. Genet.">
        <title>Extensive intraspecific gene order and gene structural variations between Mo17 and other maize genomes.</title>
        <authorList>
            <person name="Sun S."/>
            <person name="Zhou Y."/>
            <person name="Chen J."/>
            <person name="Shi J."/>
            <person name="Zhao H."/>
            <person name="Zhao H."/>
            <person name="Song W."/>
            <person name="Zhang M."/>
            <person name="Cui Y."/>
            <person name="Dong X."/>
            <person name="Liu H."/>
            <person name="Ma X."/>
            <person name="Jiao Y."/>
            <person name="Wang B."/>
            <person name="Wei X."/>
            <person name="Stein J.C."/>
            <person name="Glaubitz J.C."/>
            <person name="Lu F."/>
            <person name="Yu G."/>
            <person name="Liang C."/>
            <person name="Fengler K."/>
            <person name="Li B."/>
            <person name="Rafalski A."/>
            <person name="Schnable P.S."/>
            <person name="Ware D.H."/>
            <person name="Buckler E.S."/>
            <person name="Lai J."/>
        </authorList>
    </citation>
    <scope>NUCLEOTIDE SEQUENCE [LARGE SCALE GENOMIC DNA]</scope>
    <source>
        <strain evidence="2">cv. Missouri 17</strain>
        <tissue evidence="1">Seedling</tissue>
    </source>
</reference>
<accession>A0A3L6E2H5</accession>
<name>A0A3L6E2H5_MAIZE</name>
<dbReference type="Proteomes" id="UP000251960">
    <property type="component" value="Chromosome 7"/>
</dbReference>
<evidence type="ECO:0000313" key="2">
    <source>
        <dbReference type="Proteomes" id="UP000251960"/>
    </source>
</evidence>
<dbReference type="EMBL" id="NCVQ01000008">
    <property type="protein sequence ID" value="PWZ15092.1"/>
    <property type="molecule type" value="Genomic_DNA"/>
</dbReference>
<evidence type="ECO:0000313" key="1">
    <source>
        <dbReference type="EMBL" id="PWZ15092.1"/>
    </source>
</evidence>
<dbReference type="AlphaFoldDB" id="A0A3L6E2H5"/>
<organism evidence="1 2">
    <name type="scientific">Zea mays</name>
    <name type="common">Maize</name>
    <dbReference type="NCBI Taxonomy" id="4577"/>
    <lineage>
        <taxon>Eukaryota</taxon>
        <taxon>Viridiplantae</taxon>
        <taxon>Streptophyta</taxon>
        <taxon>Embryophyta</taxon>
        <taxon>Tracheophyta</taxon>
        <taxon>Spermatophyta</taxon>
        <taxon>Magnoliopsida</taxon>
        <taxon>Liliopsida</taxon>
        <taxon>Poales</taxon>
        <taxon>Poaceae</taxon>
        <taxon>PACMAD clade</taxon>
        <taxon>Panicoideae</taxon>
        <taxon>Andropogonodae</taxon>
        <taxon>Andropogoneae</taxon>
        <taxon>Tripsacinae</taxon>
        <taxon>Zea</taxon>
    </lineage>
</organism>